<evidence type="ECO:0000256" key="12">
    <source>
        <dbReference type="ARBA" id="ARBA00034808"/>
    </source>
</evidence>
<evidence type="ECO:0000256" key="1">
    <source>
        <dbReference type="ARBA" id="ARBA00022722"/>
    </source>
</evidence>
<keyword evidence="5 14" id="KW-0347">Helicase</keyword>
<evidence type="ECO:0000256" key="5">
    <source>
        <dbReference type="ARBA" id="ARBA00022806"/>
    </source>
</evidence>
<evidence type="ECO:0000256" key="7">
    <source>
        <dbReference type="ARBA" id="ARBA00022840"/>
    </source>
</evidence>
<evidence type="ECO:0000256" key="2">
    <source>
        <dbReference type="ARBA" id="ARBA00022741"/>
    </source>
</evidence>
<reference evidence="17 18" key="1">
    <citation type="submission" date="2023-07" db="EMBL/GenBank/DDBJ databases">
        <title>Sorghum-associated microbial communities from plants grown in Nebraska, USA.</title>
        <authorList>
            <person name="Schachtman D."/>
        </authorList>
    </citation>
    <scope>NUCLEOTIDE SEQUENCE [LARGE SCALE GENOMIC DNA]</scope>
    <source>
        <strain evidence="17 18">CC482</strain>
    </source>
</reference>
<dbReference type="GO" id="GO:0003678">
    <property type="term" value="F:DNA helicase activity"/>
    <property type="evidence" value="ECO:0007669"/>
    <property type="project" value="UniProtKB-EC"/>
</dbReference>
<dbReference type="Pfam" id="PF13361">
    <property type="entry name" value="UvrD_C"/>
    <property type="match status" value="1"/>
</dbReference>
<evidence type="ECO:0000256" key="14">
    <source>
        <dbReference type="PROSITE-ProRule" id="PRU00560"/>
    </source>
</evidence>
<keyword evidence="1" id="KW-0540">Nuclease</keyword>
<keyword evidence="4 14" id="KW-0378">Hydrolase</keyword>
<comment type="catalytic activity">
    <reaction evidence="11">
        <text>Couples ATP hydrolysis with the unwinding of duplex DNA by translocating in the 3'-5' direction.</text>
        <dbReference type="EC" id="5.6.2.4"/>
    </reaction>
</comment>
<dbReference type="Proteomes" id="UP001229346">
    <property type="component" value="Unassembled WGS sequence"/>
</dbReference>
<keyword evidence="9" id="KW-0234">DNA repair</keyword>
<organism evidence="17 18">
    <name type="scientific">Paenibacillus harenae</name>
    <dbReference type="NCBI Taxonomy" id="306543"/>
    <lineage>
        <taxon>Bacteria</taxon>
        <taxon>Bacillati</taxon>
        <taxon>Bacillota</taxon>
        <taxon>Bacilli</taxon>
        <taxon>Bacillales</taxon>
        <taxon>Paenibacillaceae</taxon>
        <taxon>Paenibacillus</taxon>
    </lineage>
</organism>
<evidence type="ECO:0000313" key="17">
    <source>
        <dbReference type="EMBL" id="MDQ0115763.1"/>
    </source>
</evidence>
<evidence type="ECO:0000256" key="10">
    <source>
        <dbReference type="ARBA" id="ARBA00023235"/>
    </source>
</evidence>
<evidence type="ECO:0000256" key="9">
    <source>
        <dbReference type="ARBA" id="ARBA00023204"/>
    </source>
</evidence>
<sequence>MVKQQVDDDQVARERIARDLDVTLLVEAGAGSGKTTSVVGRMIALIKSGSTEVHEIAAITFTNKAASELSSRFRIKLEQELRASNDETEKRRLAQAMARLHEGFIGTIHAFCGRLLRERPIEAKLDPAFREMDQEEDKQFRDDCWDDYLDMLREQGNEHLIDELAEHLIDVEDLRAVYHRVSGYEDIQVHTKATPRPDFDVIRLSLFPLLDEANRYIPIHVPSGGHDELQKLIQQAGKIRLLSSMAHDMNVLTLAKQFDKELKITQKKWSDKEAAKQLLERLHQWQIGILWPFLTRWRAYMHPKLIAFVQPAVKYCRDRRAAEGKLNFQDLLMQTAALLREHREVRAYFAARYTRLFVDEFQDTDPIQAEMMLLLTGTDPKENDWRRQLPRPGSLFIVGDPKQSIYRFRRADISTYNFVKGRVALCGDVLQLTRNFRSVKSIGNYVNYAFESKFAKVEQPSDCQAAFAPMLTQQPNPKGKGAVHGVFTITIPKVDYDRKAVIAELDADRIARYIARACGGELNIQERDSKENPLLRPAIPGDFMILLKHKQFINLYAAKLEQYGVAADTSGSEVLYGETHTLYQLVQALGDSSNRIPLLAVLRGMLFGVSDNALYHFRKEAGSLSIYTKTSEEQLTDHAKPVLAVLLKLRGYAAVVRELPALAALTHIVHDLGLLPLSAVGRTGALRSGTLLKLLEMVRADSEAASDWSKLTSCLQRLTESRGIEGTSLFAGSGEAVRIMNVHRAKGLEAAIVFLASPCGDTSHDAKEHIDRLSEPPQGYFTISRPKDSNHMEMIGEPAGWERLSERERTFMHTETDRLLYVAATRAKQLLIVSRYPVRPAIDPWSLLASSLSGQQELEDEPFEAVIAPGIAIKSDHRLEEAFENWQAYAAVASQETYQVTSVTALAKGAGSGSGLGYLPRPTDGGGVAFGNTVHRCLQAIGEGMLVEQLPDYCELVSEQEGLKLEWRGRAMAAIERVIASDLWKRSEQAKQRHFEYSFMIKREQGGQEKLIRGVIDLVFEEEDGWVIVDFKTDQFALENEKQFVEFYKHQVMAYVAEWTETFGFPVKQAGLYFIHHDKYVEL</sequence>
<dbReference type="PROSITE" id="PS51217">
    <property type="entry name" value="UVRD_HELICASE_CTER"/>
    <property type="match status" value="1"/>
</dbReference>
<feature type="domain" description="UvrD-like helicase ATP-binding" evidence="15">
    <location>
        <begin position="7"/>
        <end position="439"/>
    </location>
</feature>
<keyword evidence="2 14" id="KW-0547">Nucleotide-binding</keyword>
<dbReference type="Gene3D" id="3.40.50.300">
    <property type="entry name" value="P-loop containing nucleotide triphosphate hydrolases"/>
    <property type="match status" value="4"/>
</dbReference>
<evidence type="ECO:0000256" key="13">
    <source>
        <dbReference type="ARBA" id="ARBA00048988"/>
    </source>
</evidence>
<dbReference type="PANTHER" id="PTHR11070:SF2">
    <property type="entry name" value="ATP-DEPENDENT DNA HELICASE SRS2"/>
    <property type="match status" value="1"/>
</dbReference>
<gene>
    <name evidence="17" type="ORF">J2T15_005230</name>
</gene>
<dbReference type="SUPFAM" id="SSF52980">
    <property type="entry name" value="Restriction endonuclease-like"/>
    <property type="match status" value="1"/>
</dbReference>
<feature type="domain" description="UvrD-like helicase C-terminal" evidence="16">
    <location>
        <begin position="461"/>
        <end position="747"/>
    </location>
</feature>
<evidence type="ECO:0000256" key="6">
    <source>
        <dbReference type="ARBA" id="ARBA00022839"/>
    </source>
</evidence>
<keyword evidence="7 14" id="KW-0067">ATP-binding</keyword>
<keyword evidence="6" id="KW-0269">Exonuclease</keyword>
<protein>
    <recommendedName>
        <fullName evidence="12">DNA 3'-5' helicase</fullName>
        <ecNumber evidence="12">5.6.2.4</ecNumber>
    </recommendedName>
</protein>
<dbReference type="Gene3D" id="3.90.320.10">
    <property type="match status" value="1"/>
</dbReference>
<dbReference type="RefSeq" id="WP_307207686.1">
    <property type="nucleotide sequence ID" value="NZ_JAUSSU010000012.1"/>
</dbReference>
<comment type="caution">
    <text evidence="17">The sequence shown here is derived from an EMBL/GenBank/DDBJ whole genome shotgun (WGS) entry which is preliminary data.</text>
</comment>
<keyword evidence="10" id="KW-0413">Isomerase</keyword>
<dbReference type="InterPro" id="IPR014017">
    <property type="entry name" value="DNA_helicase_UvrD-like_C"/>
</dbReference>
<keyword evidence="8" id="KW-0238">DNA-binding</keyword>
<keyword evidence="18" id="KW-1185">Reference proteome</keyword>
<dbReference type="InterPro" id="IPR014016">
    <property type="entry name" value="UvrD-like_ATP-bd"/>
</dbReference>
<dbReference type="InterPro" id="IPR011604">
    <property type="entry name" value="PDDEXK-like_dom_sf"/>
</dbReference>
<dbReference type="InterPro" id="IPR027417">
    <property type="entry name" value="P-loop_NTPase"/>
</dbReference>
<evidence type="ECO:0000256" key="3">
    <source>
        <dbReference type="ARBA" id="ARBA00022763"/>
    </source>
</evidence>
<keyword evidence="3" id="KW-0227">DNA damage</keyword>
<dbReference type="PANTHER" id="PTHR11070">
    <property type="entry name" value="UVRD / RECB / PCRA DNA HELICASE FAMILY MEMBER"/>
    <property type="match status" value="1"/>
</dbReference>
<proteinExistence type="predicted"/>
<dbReference type="EC" id="5.6.2.4" evidence="12"/>
<name>A0ABT9U9S6_PAEHA</name>
<feature type="binding site" evidence="14">
    <location>
        <begin position="28"/>
        <end position="35"/>
    </location>
    <ligand>
        <name>ATP</name>
        <dbReference type="ChEBI" id="CHEBI:30616"/>
    </ligand>
</feature>
<dbReference type="InterPro" id="IPR011335">
    <property type="entry name" value="Restrct_endonuc-II-like"/>
</dbReference>
<dbReference type="Pfam" id="PF12705">
    <property type="entry name" value="PDDEXK_1"/>
    <property type="match status" value="1"/>
</dbReference>
<dbReference type="EMBL" id="JAUSSU010000012">
    <property type="protein sequence ID" value="MDQ0115763.1"/>
    <property type="molecule type" value="Genomic_DNA"/>
</dbReference>
<comment type="catalytic activity">
    <reaction evidence="13">
        <text>ATP + H2O = ADP + phosphate + H(+)</text>
        <dbReference type="Rhea" id="RHEA:13065"/>
        <dbReference type="ChEBI" id="CHEBI:15377"/>
        <dbReference type="ChEBI" id="CHEBI:15378"/>
        <dbReference type="ChEBI" id="CHEBI:30616"/>
        <dbReference type="ChEBI" id="CHEBI:43474"/>
        <dbReference type="ChEBI" id="CHEBI:456216"/>
        <dbReference type="EC" id="5.6.2.4"/>
    </reaction>
</comment>
<dbReference type="PROSITE" id="PS51198">
    <property type="entry name" value="UVRD_HELICASE_ATP_BIND"/>
    <property type="match status" value="1"/>
</dbReference>
<evidence type="ECO:0000259" key="16">
    <source>
        <dbReference type="PROSITE" id="PS51217"/>
    </source>
</evidence>
<dbReference type="SUPFAM" id="SSF52540">
    <property type="entry name" value="P-loop containing nucleoside triphosphate hydrolases"/>
    <property type="match status" value="1"/>
</dbReference>
<accession>A0ABT9U9S6</accession>
<dbReference type="InterPro" id="IPR000212">
    <property type="entry name" value="DNA_helicase_UvrD/REP"/>
</dbReference>
<evidence type="ECO:0000256" key="11">
    <source>
        <dbReference type="ARBA" id="ARBA00034617"/>
    </source>
</evidence>
<dbReference type="Pfam" id="PF00580">
    <property type="entry name" value="UvrD-helicase"/>
    <property type="match status" value="1"/>
</dbReference>
<dbReference type="InterPro" id="IPR038726">
    <property type="entry name" value="PDDEXK_AddAB-type"/>
</dbReference>
<evidence type="ECO:0000256" key="8">
    <source>
        <dbReference type="ARBA" id="ARBA00023125"/>
    </source>
</evidence>
<evidence type="ECO:0000256" key="4">
    <source>
        <dbReference type="ARBA" id="ARBA00022801"/>
    </source>
</evidence>
<evidence type="ECO:0000313" key="18">
    <source>
        <dbReference type="Proteomes" id="UP001229346"/>
    </source>
</evidence>
<evidence type="ECO:0000259" key="15">
    <source>
        <dbReference type="PROSITE" id="PS51198"/>
    </source>
</evidence>
<dbReference type="GO" id="GO:0016787">
    <property type="term" value="F:hydrolase activity"/>
    <property type="evidence" value="ECO:0007669"/>
    <property type="project" value="UniProtKB-KW"/>
</dbReference>